<dbReference type="SUPFAM" id="SSF81653">
    <property type="entry name" value="Calcium ATPase, transduction domain A"/>
    <property type="match status" value="1"/>
</dbReference>
<dbReference type="InterPro" id="IPR027256">
    <property type="entry name" value="P-typ_ATPase_IB"/>
</dbReference>
<feature type="domain" description="HMA" evidence="18">
    <location>
        <begin position="88"/>
        <end position="154"/>
    </location>
</feature>
<feature type="region of interest" description="Disordered" evidence="17">
    <location>
        <begin position="1"/>
        <end position="35"/>
    </location>
</feature>
<evidence type="ECO:0000256" key="5">
    <source>
        <dbReference type="ARBA" id="ARBA00022692"/>
    </source>
</evidence>
<evidence type="ECO:0000256" key="13">
    <source>
        <dbReference type="ARBA" id="ARBA00023065"/>
    </source>
</evidence>
<dbReference type="CDD" id="cd00371">
    <property type="entry name" value="HMA"/>
    <property type="match status" value="2"/>
</dbReference>
<accession>A0A6V7PKA3</accession>
<dbReference type="Pfam" id="PF00702">
    <property type="entry name" value="Hydrolase"/>
    <property type="match status" value="1"/>
</dbReference>
<feature type="compositionally biased region" description="Polar residues" evidence="17">
    <location>
        <begin position="16"/>
        <end position="26"/>
    </location>
</feature>
<dbReference type="InterPro" id="IPR017969">
    <property type="entry name" value="Heavy-metal-associated_CS"/>
</dbReference>
<evidence type="ECO:0000256" key="1">
    <source>
        <dbReference type="ARBA" id="ARBA00004141"/>
    </source>
</evidence>
<evidence type="ECO:0000256" key="14">
    <source>
        <dbReference type="ARBA" id="ARBA00023136"/>
    </source>
</evidence>
<keyword evidence="8 16" id="KW-0547">Nucleotide-binding</keyword>
<keyword evidence="9 16" id="KW-0067">ATP-binding</keyword>
<dbReference type="PROSITE" id="PS00154">
    <property type="entry name" value="ATPASE_E1_E2"/>
    <property type="match status" value="1"/>
</dbReference>
<dbReference type="PANTHER" id="PTHR46594">
    <property type="entry name" value="P-TYPE CATION-TRANSPORTING ATPASE"/>
    <property type="match status" value="1"/>
</dbReference>
<dbReference type="GO" id="GO:0016887">
    <property type="term" value="F:ATP hydrolysis activity"/>
    <property type="evidence" value="ECO:0007669"/>
    <property type="project" value="InterPro"/>
</dbReference>
<protein>
    <recommendedName>
        <fullName evidence="3">P-type Cu(+) transporter</fullName>
        <ecNumber evidence="3">7.2.2.8</ecNumber>
    </recommendedName>
</protein>
<dbReference type="SUPFAM" id="SSF56784">
    <property type="entry name" value="HAD-like"/>
    <property type="match status" value="1"/>
</dbReference>
<dbReference type="InterPro" id="IPR006121">
    <property type="entry name" value="HMA_dom"/>
</dbReference>
<feature type="transmembrane region" description="Helical" evidence="16">
    <location>
        <begin position="225"/>
        <end position="245"/>
    </location>
</feature>
<dbReference type="FunFam" id="2.70.150.10:FF:000002">
    <property type="entry name" value="Copper-transporting ATPase 1, putative"/>
    <property type="match status" value="1"/>
</dbReference>
<comment type="catalytic activity">
    <reaction evidence="15">
        <text>Cu(+)(in) + ATP + H2O = Cu(+)(out) + ADP + phosphate + H(+)</text>
        <dbReference type="Rhea" id="RHEA:25792"/>
        <dbReference type="ChEBI" id="CHEBI:15377"/>
        <dbReference type="ChEBI" id="CHEBI:15378"/>
        <dbReference type="ChEBI" id="CHEBI:30616"/>
        <dbReference type="ChEBI" id="CHEBI:43474"/>
        <dbReference type="ChEBI" id="CHEBI:49552"/>
        <dbReference type="ChEBI" id="CHEBI:456216"/>
        <dbReference type="EC" id="7.2.2.8"/>
    </reaction>
</comment>
<keyword evidence="14 16" id="KW-0472">Membrane</keyword>
<sequence length="988" mass="107829">MEPNGKDNLKAPLLQTPENVSVTSPGGSKKDENKTKQVEFRIREHLCVAASSQAVVFYKPELTNAQMIKQAIEDLSYEVDEFLEQEIAVCRLRIKGMACTSCSESVEKALLMADGVKKAVVGLALHEAKIHFDPNITNANRLIEAIEDAGFGADLISSGDDVNKIYLNVDGLRSLEDVNLIQSVLEAADGVNTVELDPSGQKVIIAYDPELTAQEHLFNALKKQFLCSCLFTVPVFLFSMVLPMFSTAGDWLSSKVYNNLTVGMLLRWVLCTPVQFIIGWRFYIGTYHALKRGSSNMDVLVALGTNAAYFYSVYIVLKALTSQTFEGEDFFETSAMLISFILLGKYLEIMAKGKTSDALAKLTDLAPDTAVLLDMDKDGNVISEMEISTQLLQRNDVIKIVPGAKVPVDGVVIKGQSHVNESMITGEARPIAKRPGDKVIGGTVNESGWILVKATRVGSETALSQIVQLVEAAQLARAPVQKIADRISRFFVPTVVMAAFITWLSWFICGKANLYPRHWIPKAMDEFELALQFGISVLVIACPCALGLATPTAVMVATGKGASQGVLIKGGYALEKAHNVSESCRIDKTGTLTIGKPSVVQTMLFSKMPLQELCDLAAVAESNSEHPLAKAIVEYAKKLHEQYGSNTNQIAELKEFEVHPGAGVSANIGDKQVLVGNKKLMLSFKLLLSRRLKIACWRPSNKHGHASRRWRVVSFLNSMGISSIMVTGDNWATATAIAREVGISTVFAETDPVGKAQKIKDLQMEGLTVAMVGDGINDSPALVAADVGMAIGAGTDVAIEAADIVLMRSSLEDVITAIDLSRKTLSRIRMNYVWALGYNVLGMPIAAGVLFPFTGIRLPRGWLASAWRPRRLALSAPLSCSSLIRSHCKFMKMRRALMRTQIRNEVFFGFRGFWRCGGDGLVSNRNWNPNLEELEEDEGLESMENPMMGGGGGGGGGGILDFDPHHHHHHHHLHHLVPHLPPPPPPQR</sequence>
<dbReference type="AlphaFoldDB" id="A0A6V7PKA3"/>
<evidence type="ECO:0000256" key="16">
    <source>
        <dbReference type="RuleBase" id="RU362081"/>
    </source>
</evidence>
<dbReference type="InterPro" id="IPR001757">
    <property type="entry name" value="P_typ_ATPase"/>
</dbReference>
<keyword evidence="4" id="KW-0813">Transport</keyword>
<dbReference type="InterPro" id="IPR023298">
    <property type="entry name" value="ATPase_P-typ_TM_dom_sf"/>
</dbReference>
<evidence type="ECO:0000256" key="7">
    <source>
        <dbReference type="ARBA" id="ARBA00022737"/>
    </source>
</evidence>
<dbReference type="PRINTS" id="PR00120">
    <property type="entry name" value="HATPASE"/>
</dbReference>
<evidence type="ECO:0000256" key="6">
    <source>
        <dbReference type="ARBA" id="ARBA00022723"/>
    </source>
</evidence>
<feature type="transmembrane region" description="Helical" evidence="16">
    <location>
        <begin position="329"/>
        <end position="347"/>
    </location>
</feature>
<dbReference type="GO" id="GO:0016020">
    <property type="term" value="C:membrane"/>
    <property type="evidence" value="ECO:0007669"/>
    <property type="project" value="UniProtKB-SubCell"/>
</dbReference>
<dbReference type="NCBIfam" id="TIGR01525">
    <property type="entry name" value="ATPase-IB_hvy"/>
    <property type="match status" value="1"/>
</dbReference>
<keyword evidence="12" id="KW-0186">Copper</keyword>
<dbReference type="Gene3D" id="3.40.50.1000">
    <property type="entry name" value="HAD superfamily/HAD-like"/>
    <property type="match status" value="1"/>
</dbReference>
<dbReference type="PROSITE" id="PS01047">
    <property type="entry name" value="HMA_1"/>
    <property type="match status" value="1"/>
</dbReference>
<feature type="transmembrane region" description="Helical" evidence="16">
    <location>
        <begin position="296"/>
        <end position="317"/>
    </location>
</feature>
<keyword evidence="6 16" id="KW-0479">Metal-binding</keyword>
<dbReference type="PROSITE" id="PS50846">
    <property type="entry name" value="HMA_2"/>
    <property type="match status" value="1"/>
</dbReference>
<dbReference type="FunFam" id="3.40.50.1000:FF:000031">
    <property type="entry name" value="Probable copper-transporting ATPase HMA5"/>
    <property type="match status" value="1"/>
</dbReference>
<dbReference type="InterPro" id="IPR023299">
    <property type="entry name" value="ATPase_P-typ_cyto_dom_N"/>
</dbReference>
<dbReference type="Gene3D" id="2.70.150.10">
    <property type="entry name" value="Calcium-transporting ATPase, cytoplasmic transduction domain A"/>
    <property type="match status" value="1"/>
</dbReference>
<evidence type="ECO:0000256" key="4">
    <source>
        <dbReference type="ARBA" id="ARBA00022448"/>
    </source>
</evidence>
<dbReference type="Pfam" id="PF00403">
    <property type="entry name" value="HMA"/>
    <property type="match status" value="1"/>
</dbReference>
<evidence type="ECO:0000256" key="8">
    <source>
        <dbReference type="ARBA" id="ARBA00022741"/>
    </source>
</evidence>
<reference evidence="19" key="1">
    <citation type="submission" date="2020-07" db="EMBL/GenBank/DDBJ databases">
        <authorList>
            <person name="Lin J."/>
        </authorList>
    </citation>
    <scope>NUCLEOTIDE SEQUENCE</scope>
</reference>
<dbReference type="InterPro" id="IPR023214">
    <property type="entry name" value="HAD_sf"/>
</dbReference>
<dbReference type="InterPro" id="IPR059000">
    <property type="entry name" value="ATPase_P-type_domA"/>
</dbReference>
<dbReference type="Gene3D" id="3.40.1110.10">
    <property type="entry name" value="Calcium-transporting ATPase, cytoplasmic domain N"/>
    <property type="match status" value="1"/>
</dbReference>
<dbReference type="FunFam" id="3.30.70.100:FF:000033">
    <property type="entry name" value="Copper-transporting ATPase HMA5"/>
    <property type="match status" value="1"/>
</dbReference>
<comment type="similarity">
    <text evidence="2 16">Belongs to the cation transport ATPase (P-type) (TC 3.A.3) family. Type IB subfamily.</text>
</comment>
<evidence type="ECO:0000256" key="11">
    <source>
        <dbReference type="ARBA" id="ARBA00022989"/>
    </source>
</evidence>
<evidence type="ECO:0000256" key="3">
    <source>
        <dbReference type="ARBA" id="ARBA00012517"/>
    </source>
</evidence>
<evidence type="ECO:0000256" key="10">
    <source>
        <dbReference type="ARBA" id="ARBA00022967"/>
    </source>
</evidence>
<evidence type="ECO:0000256" key="2">
    <source>
        <dbReference type="ARBA" id="ARBA00006024"/>
    </source>
</evidence>
<keyword evidence="13" id="KW-0406">Ion transport</keyword>
<evidence type="ECO:0000256" key="15">
    <source>
        <dbReference type="ARBA" id="ARBA00049289"/>
    </source>
</evidence>
<proteinExistence type="inferred from homology"/>
<keyword evidence="5 16" id="KW-0812">Transmembrane</keyword>
<keyword evidence="11 16" id="KW-1133">Transmembrane helix</keyword>
<dbReference type="InterPro" id="IPR008250">
    <property type="entry name" value="ATPase_P-typ_transduc_dom_A_sf"/>
</dbReference>
<dbReference type="CDD" id="cd02094">
    <property type="entry name" value="P-type_ATPase_Cu-like"/>
    <property type="match status" value="1"/>
</dbReference>
<evidence type="ECO:0000256" key="12">
    <source>
        <dbReference type="ARBA" id="ARBA00023008"/>
    </source>
</evidence>
<organism evidence="19">
    <name type="scientific">Ananas comosus var. bracteatus</name>
    <name type="common">red pineapple</name>
    <dbReference type="NCBI Taxonomy" id="296719"/>
    <lineage>
        <taxon>Eukaryota</taxon>
        <taxon>Viridiplantae</taxon>
        <taxon>Streptophyta</taxon>
        <taxon>Embryophyta</taxon>
        <taxon>Tracheophyta</taxon>
        <taxon>Spermatophyta</taxon>
        <taxon>Magnoliopsida</taxon>
        <taxon>Liliopsida</taxon>
        <taxon>Poales</taxon>
        <taxon>Bromeliaceae</taxon>
        <taxon>Bromelioideae</taxon>
        <taxon>Ananas</taxon>
    </lineage>
</organism>
<keyword evidence="10" id="KW-1278">Translocase</keyword>
<feature type="compositionally biased region" description="Gly residues" evidence="17">
    <location>
        <begin position="948"/>
        <end position="959"/>
    </location>
</feature>
<dbReference type="EC" id="7.2.2.8" evidence="3"/>
<dbReference type="PRINTS" id="PR00119">
    <property type="entry name" value="CATATPASE"/>
</dbReference>
<dbReference type="NCBIfam" id="TIGR01494">
    <property type="entry name" value="ATPase_P-type"/>
    <property type="match status" value="2"/>
</dbReference>
<dbReference type="InterPro" id="IPR036163">
    <property type="entry name" value="HMA_dom_sf"/>
</dbReference>
<feature type="region of interest" description="Disordered" evidence="17">
    <location>
        <begin position="942"/>
        <end position="965"/>
    </location>
</feature>
<dbReference type="SUPFAM" id="SSF55008">
    <property type="entry name" value="HMA, heavy metal-associated domain"/>
    <property type="match status" value="2"/>
</dbReference>
<name>A0A6V7PKA3_ANACO</name>
<dbReference type="PANTHER" id="PTHR46594:SF2">
    <property type="entry name" value="COPPER-TRANSPORTING ATPASE HMA4"/>
    <property type="match status" value="1"/>
</dbReference>
<dbReference type="EMBL" id="LR862149">
    <property type="protein sequence ID" value="CAD1831247.1"/>
    <property type="molecule type" value="Genomic_DNA"/>
</dbReference>
<dbReference type="InterPro" id="IPR036412">
    <property type="entry name" value="HAD-like_sf"/>
</dbReference>
<feature type="transmembrane region" description="Helical" evidence="16">
    <location>
        <begin position="529"/>
        <end position="550"/>
    </location>
</feature>
<dbReference type="InterPro" id="IPR018303">
    <property type="entry name" value="ATPase_P-typ_P_site"/>
</dbReference>
<feature type="transmembrane region" description="Helical" evidence="16">
    <location>
        <begin position="490"/>
        <end position="509"/>
    </location>
</feature>
<dbReference type="GO" id="GO:0046872">
    <property type="term" value="F:metal ion binding"/>
    <property type="evidence" value="ECO:0007669"/>
    <property type="project" value="UniProtKB-KW"/>
</dbReference>
<evidence type="ECO:0000256" key="9">
    <source>
        <dbReference type="ARBA" id="ARBA00022840"/>
    </source>
</evidence>
<evidence type="ECO:0000256" key="17">
    <source>
        <dbReference type="SAM" id="MobiDB-lite"/>
    </source>
</evidence>
<feature type="transmembrane region" description="Helical" evidence="16">
    <location>
        <begin position="265"/>
        <end position="284"/>
    </location>
</feature>
<dbReference type="SUPFAM" id="SSF81665">
    <property type="entry name" value="Calcium ATPase, transmembrane domain M"/>
    <property type="match status" value="1"/>
</dbReference>
<gene>
    <name evidence="19" type="ORF">CB5_LOCUS14458</name>
</gene>
<keyword evidence="7" id="KW-0677">Repeat</keyword>
<evidence type="ECO:0000313" key="19">
    <source>
        <dbReference type="EMBL" id="CAD1831247.1"/>
    </source>
</evidence>
<comment type="subcellular location">
    <subcellularLocation>
        <location evidence="1">Membrane</location>
        <topology evidence="1">Multi-pass membrane protein</topology>
    </subcellularLocation>
</comment>
<dbReference type="Pfam" id="PF00122">
    <property type="entry name" value="E1-E2_ATPase"/>
    <property type="match status" value="1"/>
</dbReference>
<dbReference type="GO" id="GO:0005524">
    <property type="term" value="F:ATP binding"/>
    <property type="evidence" value="ECO:0007669"/>
    <property type="project" value="UniProtKB-UniRule"/>
</dbReference>
<evidence type="ECO:0000259" key="18">
    <source>
        <dbReference type="PROSITE" id="PS50846"/>
    </source>
</evidence>
<feature type="transmembrane region" description="Helical" evidence="16">
    <location>
        <begin position="832"/>
        <end position="851"/>
    </location>
</feature>
<dbReference type="GO" id="GO:0140581">
    <property type="term" value="F:P-type monovalent copper transporter activity"/>
    <property type="evidence" value="ECO:0007669"/>
    <property type="project" value="UniProtKB-EC"/>
</dbReference>
<dbReference type="Gene3D" id="3.30.70.100">
    <property type="match status" value="1"/>
</dbReference>